<keyword evidence="1" id="KW-0472">Membrane</keyword>
<gene>
    <name evidence="2" type="ORF">L618_000900000010</name>
</gene>
<sequence>RCRCSGGDCGSWRWAAVLTGYGAGILPWFASLDRQMYYFYAVPMAPFLVMGVALVLGDILGSPHASTERRTTGLLVVCLYVGLVIANFVWLWPILTALPITPEHWNDQLWLPSWR</sequence>
<name>A0A562D647_RHORH</name>
<dbReference type="GO" id="GO:0016757">
    <property type="term" value="F:glycosyltransferase activity"/>
    <property type="evidence" value="ECO:0007669"/>
    <property type="project" value="UniProtKB-KW"/>
</dbReference>
<keyword evidence="2" id="KW-0808">Transferase</keyword>
<feature type="transmembrane region" description="Helical" evidence="1">
    <location>
        <begin position="73"/>
        <end position="95"/>
    </location>
</feature>
<accession>A0A562D647</accession>
<dbReference type="EMBL" id="VLJT01000094">
    <property type="protein sequence ID" value="TWH05196.1"/>
    <property type="molecule type" value="Genomic_DNA"/>
</dbReference>
<keyword evidence="1" id="KW-0812">Transmembrane</keyword>
<comment type="caution">
    <text evidence="2">The sequence shown here is derived from an EMBL/GenBank/DDBJ whole genome shotgun (WGS) entry which is preliminary data.</text>
</comment>
<organism evidence="2 3">
    <name type="scientific">Rhodococcus rhodochrous J45</name>
    <dbReference type="NCBI Taxonomy" id="935266"/>
    <lineage>
        <taxon>Bacteria</taxon>
        <taxon>Bacillati</taxon>
        <taxon>Actinomycetota</taxon>
        <taxon>Actinomycetes</taxon>
        <taxon>Mycobacteriales</taxon>
        <taxon>Nocardiaceae</taxon>
        <taxon>Rhodococcus</taxon>
    </lineage>
</organism>
<protein>
    <submittedName>
        <fullName evidence="2">Protein-O-mannosyltransferase-like protein</fullName>
    </submittedName>
</protein>
<keyword evidence="1" id="KW-1133">Transmembrane helix</keyword>
<proteinExistence type="predicted"/>
<dbReference type="AlphaFoldDB" id="A0A562D647"/>
<feature type="non-terminal residue" evidence="2">
    <location>
        <position position="1"/>
    </location>
</feature>
<feature type="transmembrane region" description="Helical" evidence="1">
    <location>
        <begin position="12"/>
        <end position="31"/>
    </location>
</feature>
<dbReference type="Proteomes" id="UP000317573">
    <property type="component" value="Unassembled WGS sequence"/>
</dbReference>
<evidence type="ECO:0000256" key="1">
    <source>
        <dbReference type="SAM" id="Phobius"/>
    </source>
</evidence>
<evidence type="ECO:0000313" key="2">
    <source>
        <dbReference type="EMBL" id="TWH05196.1"/>
    </source>
</evidence>
<reference evidence="2 3" key="1">
    <citation type="submission" date="2019-07" db="EMBL/GenBank/DDBJ databases">
        <title>Genome sequencing of lignin-degrading bacterial isolates.</title>
        <authorList>
            <person name="Gladden J."/>
        </authorList>
    </citation>
    <scope>NUCLEOTIDE SEQUENCE [LARGE SCALE GENOMIC DNA]</scope>
    <source>
        <strain evidence="2 3">J45</strain>
    </source>
</reference>
<evidence type="ECO:0000313" key="3">
    <source>
        <dbReference type="Proteomes" id="UP000317573"/>
    </source>
</evidence>
<feature type="transmembrane region" description="Helical" evidence="1">
    <location>
        <begin position="37"/>
        <end position="61"/>
    </location>
</feature>
<keyword evidence="2" id="KW-0328">Glycosyltransferase</keyword>